<dbReference type="EMBL" id="PDJI01000001">
    <property type="protein sequence ID" value="PFG45117.1"/>
    <property type="molecule type" value="Genomic_DNA"/>
</dbReference>
<dbReference type="InterPro" id="IPR005094">
    <property type="entry name" value="Endonuclease_MobA/VirD2"/>
</dbReference>
<comment type="caution">
    <text evidence="3">The sequence shown here is derived from an EMBL/GenBank/DDBJ whole genome shotgun (WGS) entry which is preliminary data.</text>
</comment>
<dbReference type="Pfam" id="PF03432">
    <property type="entry name" value="Relaxase"/>
    <property type="match status" value="1"/>
</dbReference>
<reference evidence="3 4" key="1">
    <citation type="submission" date="2017-10" db="EMBL/GenBank/DDBJ databases">
        <title>Sequencing the genomes of 1000 actinobacteria strains.</title>
        <authorList>
            <person name="Klenk H.-P."/>
        </authorList>
    </citation>
    <scope>NUCLEOTIDE SEQUENCE [LARGE SCALE GENOMIC DNA]</scope>
    <source>
        <strain evidence="3 4">DSM 21838</strain>
    </source>
</reference>
<gene>
    <name evidence="3" type="ORF">ATJ97_0038</name>
</gene>
<evidence type="ECO:0000313" key="4">
    <source>
        <dbReference type="Proteomes" id="UP000222106"/>
    </source>
</evidence>
<feature type="compositionally biased region" description="Basic residues" evidence="1">
    <location>
        <begin position="282"/>
        <end position="293"/>
    </location>
</feature>
<feature type="compositionally biased region" description="Basic and acidic residues" evidence="1">
    <location>
        <begin position="255"/>
        <end position="280"/>
    </location>
</feature>
<evidence type="ECO:0000313" key="3">
    <source>
        <dbReference type="EMBL" id="PFG45117.1"/>
    </source>
</evidence>
<evidence type="ECO:0000256" key="1">
    <source>
        <dbReference type="SAM" id="MobiDB-lite"/>
    </source>
</evidence>
<feature type="region of interest" description="Disordered" evidence="1">
    <location>
        <begin position="610"/>
        <end position="644"/>
    </location>
</feature>
<dbReference type="AlphaFoldDB" id="A0A2A9F146"/>
<dbReference type="OrthoDB" id="4382201at2"/>
<proteinExistence type="predicted"/>
<name>A0A2A9F146_9MICO</name>
<sequence>MIPHIVRGDRMAGLMVYLAGPGRRNEHTEPHLVAGDAALLAWHDDNELDRDSALAIAKHLDRPREALGVDVTVGVYERRVVGRDDAGKRVFRNVKVGEKRAHVWHCSLSLRPEEGRLTDEQWAAIATEFIRRMGFDDHEGTKAPCRWVAVHHGLSSKGNDHIHLAVNLVREDGTKASTHNDYNRVQQVARDLEREFDLLPLSPNEYETARAHTRAEWERARRTDGRVPWDELTSELQDAEVRTQFASEQAWQRAVADRDRHGPADTAERAYDPAEREAQARGRARAKHERNRRNGGGVVPWDKLPAAEKQARISAELRADEPRHALARIVRGCSTAAADEAEFVRRMRRAGLLVRPRFADGRTDIVTGYSVAARPQAGERPVWYGGGHLARDLTLPRLRQTWPDAPEAAAAAAAEWTAAKRNRRPVMPGRETAEVDPRLWEQYATEVTALCEQLRAVPIHDRDTWAQVARDTAGAFAAWSQRVEESPGPLAATADALAKSAQLRRQSVHPKTAGKASVGGAAMLLASATMAGQGAIAQAAMLRQLVMLAQAVYAMHRASAEHHRAAQIRQVAERRLREVADRLPPVPEPVPAGPAPDARAAEAARIAATGKVPARQTGSPVPNWIEPARRHQLTGHDKDRGPER</sequence>
<dbReference type="RefSeq" id="WP_143426812.1">
    <property type="nucleotide sequence ID" value="NZ_PDJI01000001.1"/>
</dbReference>
<protein>
    <submittedName>
        <fullName evidence="3">Relaxase/mobilization nuclease-like protein</fullName>
    </submittedName>
</protein>
<dbReference type="Proteomes" id="UP000222106">
    <property type="component" value="Unassembled WGS sequence"/>
</dbReference>
<feature type="domain" description="MobA/VirD2-like nuclease" evidence="2">
    <location>
        <begin position="99"/>
        <end position="198"/>
    </location>
</feature>
<keyword evidence="4" id="KW-1185">Reference proteome</keyword>
<feature type="region of interest" description="Disordered" evidence="1">
    <location>
        <begin position="252"/>
        <end position="301"/>
    </location>
</feature>
<accession>A0A2A9F146</accession>
<organism evidence="3 4">
    <name type="scientific">Georgenia soli</name>
    <dbReference type="NCBI Taxonomy" id="638953"/>
    <lineage>
        <taxon>Bacteria</taxon>
        <taxon>Bacillati</taxon>
        <taxon>Actinomycetota</taxon>
        <taxon>Actinomycetes</taxon>
        <taxon>Micrococcales</taxon>
        <taxon>Bogoriellaceae</taxon>
        <taxon>Georgenia</taxon>
    </lineage>
</organism>
<feature type="compositionally biased region" description="Basic and acidic residues" evidence="1">
    <location>
        <begin position="634"/>
        <end position="644"/>
    </location>
</feature>
<evidence type="ECO:0000259" key="2">
    <source>
        <dbReference type="Pfam" id="PF03432"/>
    </source>
</evidence>